<dbReference type="InterPro" id="IPR000160">
    <property type="entry name" value="GGDEF_dom"/>
</dbReference>
<dbReference type="InterPro" id="IPR051476">
    <property type="entry name" value="Bac_ResReg_Asp_Phosphatase"/>
</dbReference>
<dbReference type="Proteomes" id="UP001629953">
    <property type="component" value="Unassembled WGS sequence"/>
</dbReference>
<evidence type="ECO:0000259" key="7">
    <source>
        <dbReference type="SMART" id="SM00267"/>
    </source>
</evidence>
<evidence type="ECO:0000256" key="3">
    <source>
        <dbReference type="ARBA" id="ARBA00022737"/>
    </source>
</evidence>
<evidence type="ECO:0000256" key="4">
    <source>
        <dbReference type="ARBA" id="ARBA00022803"/>
    </source>
</evidence>
<keyword evidence="4" id="KW-0802">TPR repeat</keyword>
<proteinExistence type="inferred from homology"/>
<dbReference type="InterPro" id="IPR019734">
    <property type="entry name" value="TPR_rpt"/>
</dbReference>
<dbReference type="SMART" id="SM00267">
    <property type="entry name" value="GGDEF"/>
    <property type="match status" value="1"/>
</dbReference>
<evidence type="ECO:0000313" key="9">
    <source>
        <dbReference type="Proteomes" id="UP001629953"/>
    </source>
</evidence>
<feature type="domain" description="GGDEF" evidence="7">
    <location>
        <begin position="508"/>
        <end position="688"/>
    </location>
</feature>
<comment type="subcellular location">
    <subcellularLocation>
        <location evidence="1">Cytoplasm</location>
    </subcellularLocation>
</comment>
<dbReference type="Gene3D" id="1.25.40.10">
    <property type="entry name" value="Tetratricopeptide repeat domain"/>
    <property type="match status" value="2"/>
</dbReference>
<dbReference type="SMART" id="SM00028">
    <property type="entry name" value="TPR"/>
    <property type="match status" value="3"/>
</dbReference>
<sequence>MNNKVINYVKLGWGLLLLAQYLVAIPCQAYGIGVLPLPNSLSNYQQLMLQNPGQCEQQLNHRLSALSSQSQVTQQSSDSSSIVMYQLMALCANLNGSPIRALAHIHEAITQQKGNSPQLSARSYLIQTQLLLVNSQVDQARIAFVKAQQAISQLTALPLLIHFEMILTDARLQLQQQHQVIAQNLFNQALSLAKQSHHPILLGWAQTWLGLYYQHSGQLEQALTHYTQAIRYASSQSPAASFLRNHLHHYLSQIYQQQPQWSKAIHYQQNAIGAAEQLGNTALIARSVADIALIYQQMHNYDLALVHYLNAQDIARQSQSWRLVAKIDFWLGQTYLLNQNSTQALEHLNIARHYFQNPIAPLWLVKTLILLSEIHIANQEPALAILQLTKAEQLTTQLPSSTNADKIEHLLAIAYQQSGAYEQALIHYKLYHHLMQNYQQLQRHISQTQFANHYQFIEQQQQVNQLLQANQRLQQQSNDRRLLIIILIVLCLVLFIFWLTAKLRLRQNYAQRRELIDRLYYNPRTGWPSLETADRPLKQLRRLGHYPMNNGLSPSSSHVIVMMRLCGEMFQNQHSGFAQRKQLETSFAHHIYHHLGERYLACHLGGTSYLFITPYDAQEPEQLCEQLLDIVSQFIHTRQLPYRVAIGCCLSPFLNRSPDAISDSGLVEIAHMALEMAIAQTANSKLHQWVVLRALSCSPAAFFQSEQINQDIQDAVHKGLVKVVSSTDNKAIISSVIPTSAKH</sequence>
<keyword evidence="2" id="KW-0963">Cytoplasm</keyword>
<dbReference type="EMBL" id="JBEQCT010000005">
    <property type="protein sequence ID" value="MFM2485836.1"/>
    <property type="molecule type" value="Genomic_DNA"/>
</dbReference>
<feature type="transmembrane region" description="Helical" evidence="6">
    <location>
        <begin position="482"/>
        <end position="503"/>
    </location>
</feature>
<reference evidence="8 9" key="1">
    <citation type="journal article" date="2013" name="Int. J. Syst. Evol. Microbiol.">
        <title>Celerinatantimonas yamalensis sp. nov., a cold-adapted diazotrophic bacterium from a cold permafrost brine.</title>
        <authorList>
            <person name="Shcherbakova V."/>
            <person name="Chuvilskaya N."/>
            <person name="Rivkina E."/>
            <person name="Demidov N."/>
            <person name="Uchaeva V."/>
            <person name="Suetin S."/>
            <person name="Suzina N."/>
            <person name="Gilichinsky D."/>
        </authorList>
    </citation>
    <scope>NUCLEOTIDE SEQUENCE [LARGE SCALE GENOMIC DNA]</scope>
    <source>
        <strain evidence="8 9">C7</strain>
    </source>
</reference>
<keyword evidence="6" id="KW-0472">Membrane</keyword>
<keyword evidence="3" id="KW-0677">Repeat</keyword>
<keyword evidence="9" id="KW-1185">Reference proteome</keyword>
<dbReference type="InterPro" id="IPR029787">
    <property type="entry name" value="Nucleotide_cyclase"/>
</dbReference>
<keyword evidence="6" id="KW-0812">Transmembrane</keyword>
<evidence type="ECO:0000256" key="6">
    <source>
        <dbReference type="SAM" id="Phobius"/>
    </source>
</evidence>
<dbReference type="SUPFAM" id="SSF55073">
    <property type="entry name" value="Nucleotide cyclase"/>
    <property type="match status" value="1"/>
</dbReference>
<dbReference type="RefSeq" id="WP_408624086.1">
    <property type="nucleotide sequence ID" value="NZ_JBEQCT010000005.1"/>
</dbReference>
<comment type="similarity">
    <text evidence="5">Belongs to the Rap family.</text>
</comment>
<keyword evidence="6" id="KW-1133">Transmembrane helix</keyword>
<evidence type="ECO:0000256" key="1">
    <source>
        <dbReference type="ARBA" id="ARBA00004496"/>
    </source>
</evidence>
<name>A0ABW9G822_9GAMM</name>
<evidence type="ECO:0000256" key="2">
    <source>
        <dbReference type="ARBA" id="ARBA00022490"/>
    </source>
</evidence>
<accession>A0ABW9G822</accession>
<dbReference type="InterPro" id="IPR043128">
    <property type="entry name" value="Rev_trsase/Diguanyl_cyclase"/>
</dbReference>
<organism evidence="8 9">
    <name type="scientific">Celerinatantimonas yamalensis</name>
    <dbReference type="NCBI Taxonomy" id="559956"/>
    <lineage>
        <taxon>Bacteria</taxon>
        <taxon>Pseudomonadati</taxon>
        <taxon>Pseudomonadota</taxon>
        <taxon>Gammaproteobacteria</taxon>
        <taxon>Celerinatantimonadaceae</taxon>
        <taxon>Celerinatantimonas</taxon>
    </lineage>
</organism>
<dbReference type="InterPro" id="IPR011990">
    <property type="entry name" value="TPR-like_helical_dom_sf"/>
</dbReference>
<comment type="caution">
    <text evidence="8">The sequence shown here is derived from an EMBL/GenBank/DDBJ whole genome shotgun (WGS) entry which is preliminary data.</text>
</comment>
<dbReference type="PANTHER" id="PTHR46630">
    <property type="entry name" value="TETRATRICOPEPTIDE REPEAT PROTEIN 29"/>
    <property type="match status" value="1"/>
</dbReference>
<dbReference type="PANTHER" id="PTHR46630:SF1">
    <property type="entry name" value="TETRATRICOPEPTIDE REPEAT PROTEIN 29"/>
    <property type="match status" value="1"/>
</dbReference>
<gene>
    <name evidence="8" type="ORF">ABUE30_12355</name>
</gene>
<dbReference type="Gene3D" id="3.30.70.270">
    <property type="match status" value="1"/>
</dbReference>
<dbReference type="SUPFAM" id="SSF48452">
    <property type="entry name" value="TPR-like"/>
    <property type="match status" value="2"/>
</dbReference>
<protein>
    <recommendedName>
        <fullName evidence="7">GGDEF domain-containing protein</fullName>
    </recommendedName>
</protein>
<evidence type="ECO:0000256" key="5">
    <source>
        <dbReference type="ARBA" id="ARBA00038253"/>
    </source>
</evidence>
<evidence type="ECO:0000313" key="8">
    <source>
        <dbReference type="EMBL" id="MFM2485836.1"/>
    </source>
</evidence>